<organism evidence="1 2">
    <name type="scientific">Pedobacter rhodius</name>
    <dbReference type="NCBI Taxonomy" id="3004098"/>
    <lineage>
        <taxon>Bacteria</taxon>
        <taxon>Pseudomonadati</taxon>
        <taxon>Bacteroidota</taxon>
        <taxon>Sphingobacteriia</taxon>
        <taxon>Sphingobacteriales</taxon>
        <taxon>Sphingobacteriaceae</taxon>
        <taxon>Pedobacter</taxon>
    </lineage>
</organism>
<name>A0ABT4KZM3_9SPHI</name>
<dbReference type="RefSeq" id="WP_269416159.1">
    <property type="nucleotide sequence ID" value="NZ_JAPWGL010000003.1"/>
</dbReference>
<evidence type="ECO:0000313" key="1">
    <source>
        <dbReference type="EMBL" id="MCZ4224388.1"/>
    </source>
</evidence>
<evidence type="ECO:0000313" key="2">
    <source>
        <dbReference type="Proteomes" id="UP001144341"/>
    </source>
</evidence>
<sequence>METLIMHPETKEQLAALKAIAKVLKVNIETKKSPYNTEFVKMIKTAEKRGNFKIIDPNDVWGSLGLKYKN</sequence>
<dbReference type="InterPro" id="IPR020271">
    <property type="entry name" value="Uncharacterised_MJ1172"/>
</dbReference>
<keyword evidence="2" id="KW-1185">Reference proteome</keyword>
<dbReference type="Proteomes" id="UP001144341">
    <property type="component" value="Unassembled WGS sequence"/>
</dbReference>
<comment type="caution">
    <text evidence="1">The sequence shown here is derived from an EMBL/GenBank/DDBJ whole genome shotgun (WGS) entry which is preliminary data.</text>
</comment>
<accession>A0ABT4KZM3</accession>
<protein>
    <submittedName>
        <fullName evidence="1">Uncharacterized protein</fullName>
    </submittedName>
</protein>
<dbReference type="Pfam" id="PF10884">
    <property type="entry name" value="DUF2683"/>
    <property type="match status" value="1"/>
</dbReference>
<dbReference type="EMBL" id="JAPWGL010000003">
    <property type="protein sequence ID" value="MCZ4224388.1"/>
    <property type="molecule type" value="Genomic_DNA"/>
</dbReference>
<gene>
    <name evidence="1" type="ORF">O0931_13815</name>
</gene>
<reference evidence="1" key="1">
    <citation type="submission" date="2022-12" db="EMBL/GenBank/DDBJ databases">
        <title>Genome sequence of SJ11.</title>
        <authorList>
            <person name="Woo H."/>
        </authorList>
    </citation>
    <scope>NUCLEOTIDE SEQUENCE</scope>
    <source>
        <strain evidence="1">SJ11</strain>
    </source>
</reference>
<proteinExistence type="predicted"/>